<dbReference type="EMBL" id="PKUN01000023">
    <property type="protein sequence ID" value="PLX60675.1"/>
    <property type="molecule type" value="Genomic_DNA"/>
</dbReference>
<evidence type="ECO:0000256" key="13">
    <source>
        <dbReference type="ARBA" id="ARBA00042844"/>
    </source>
</evidence>
<keyword evidence="3" id="KW-0819">tRNA processing</keyword>
<dbReference type="GO" id="GO:0000455">
    <property type="term" value="P:enzyme-directed rRNA pseudouridine synthesis"/>
    <property type="evidence" value="ECO:0007669"/>
    <property type="project" value="TreeGrafter"/>
</dbReference>
<evidence type="ECO:0000256" key="4">
    <source>
        <dbReference type="ARBA" id="ARBA00023235"/>
    </source>
</evidence>
<keyword evidence="4" id="KW-0413">Isomerase</keyword>
<proteinExistence type="inferred from homology"/>
<organism evidence="17 18">
    <name type="scientific">Sedimenticola selenatireducens</name>
    <dbReference type="NCBI Taxonomy" id="191960"/>
    <lineage>
        <taxon>Bacteria</taxon>
        <taxon>Pseudomonadati</taxon>
        <taxon>Pseudomonadota</taxon>
        <taxon>Gammaproteobacteria</taxon>
        <taxon>Chromatiales</taxon>
        <taxon>Sedimenticolaceae</taxon>
        <taxon>Sedimenticola</taxon>
    </lineage>
</organism>
<comment type="similarity">
    <text evidence="1">Belongs to the pseudouridine synthase RluA family.</text>
</comment>
<comment type="catalytic activity">
    <reaction evidence="6">
        <text>uridine(746) in 23S rRNA = pseudouridine(746) in 23S rRNA</text>
        <dbReference type="Rhea" id="RHEA:42548"/>
        <dbReference type="Rhea" id="RHEA-COMP:10109"/>
        <dbReference type="Rhea" id="RHEA-COMP:10110"/>
        <dbReference type="ChEBI" id="CHEBI:65314"/>
        <dbReference type="ChEBI" id="CHEBI:65315"/>
        <dbReference type="EC" id="5.4.99.29"/>
    </reaction>
</comment>
<dbReference type="GO" id="GO:0008033">
    <property type="term" value="P:tRNA processing"/>
    <property type="evidence" value="ECO:0007669"/>
    <property type="project" value="UniProtKB-KW"/>
</dbReference>
<protein>
    <recommendedName>
        <fullName evidence="10">Dual-specificity RNA pseudouridine synthase RluA</fullName>
        <ecNumber evidence="8">5.4.99.28</ecNumber>
        <ecNumber evidence="9">5.4.99.29</ecNumber>
    </recommendedName>
    <alternativeName>
        <fullName evidence="11">23S rRNA pseudouridine(746) synthase</fullName>
    </alternativeName>
    <alternativeName>
        <fullName evidence="14">Ribosomal large subunit pseudouridine synthase A</fullName>
    </alternativeName>
    <alternativeName>
        <fullName evidence="13">rRNA pseudouridylate synthase A</fullName>
    </alternativeName>
    <alternativeName>
        <fullName evidence="15">rRNA-uridine isomerase A</fullName>
    </alternativeName>
    <alternativeName>
        <fullName evidence="12">tRNA pseudouridine(32) synthase</fullName>
    </alternativeName>
</protein>
<gene>
    <name evidence="17" type="ORF">C0630_14620</name>
</gene>
<dbReference type="GO" id="GO:0160142">
    <property type="term" value="F:23S rRNA pseudouridine(746) synthase activity"/>
    <property type="evidence" value="ECO:0007669"/>
    <property type="project" value="UniProtKB-EC"/>
</dbReference>
<comment type="catalytic activity">
    <reaction evidence="5">
        <text>uridine(32) in tRNA = pseudouridine(32) in tRNA</text>
        <dbReference type="Rhea" id="RHEA:42544"/>
        <dbReference type="Rhea" id="RHEA-COMP:10107"/>
        <dbReference type="Rhea" id="RHEA-COMP:10108"/>
        <dbReference type="ChEBI" id="CHEBI:65314"/>
        <dbReference type="ChEBI" id="CHEBI:65315"/>
        <dbReference type="EC" id="5.4.99.28"/>
    </reaction>
</comment>
<evidence type="ECO:0000256" key="14">
    <source>
        <dbReference type="ARBA" id="ARBA00042883"/>
    </source>
</evidence>
<evidence type="ECO:0000256" key="8">
    <source>
        <dbReference type="ARBA" id="ARBA00038944"/>
    </source>
</evidence>
<comment type="caution">
    <text evidence="17">The sequence shown here is derived from an EMBL/GenBank/DDBJ whole genome shotgun (WGS) entry which is preliminary data.</text>
</comment>
<dbReference type="PANTHER" id="PTHR21600">
    <property type="entry name" value="MITOCHONDRIAL RNA PSEUDOURIDINE SYNTHASE"/>
    <property type="match status" value="1"/>
</dbReference>
<dbReference type="Pfam" id="PF00849">
    <property type="entry name" value="PseudoU_synth_2"/>
    <property type="match status" value="1"/>
</dbReference>
<evidence type="ECO:0000256" key="3">
    <source>
        <dbReference type="ARBA" id="ARBA00022694"/>
    </source>
</evidence>
<evidence type="ECO:0000256" key="2">
    <source>
        <dbReference type="ARBA" id="ARBA00022552"/>
    </source>
</evidence>
<dbReference type="InterPro" id="IPR050188">
    <property type="entry name" value="RluA_PseudoU_synthase"/>
</dbReference>
<accession>A0A2N6CU30</accession>
<dbReference type="GO" id="GO:0003723">
    <property type="term" value="F:RNA binding"/>
    <property type="evidence" value="ECO:0007669"/>
    <property type="project" value="InterPro"/>
</dbReference>
<dbReference type="Proteomes" id="UP000235015">
    <property type="component" value="Unassembled WGS sequence"/>
</dbReference>
<dbReference type="STRING" id="1111735.GCA_000428045_02091"/>
<evidence type="ECO:0000313" key="18">
    <source>
        <dbReference type="Proteomes" id="UP000235015"/>
    </source>
</evidence>
<dbReference type="GO" id="GO:0160151">
    <property type="term" value="F:tRNA pseudouridine(32) synthase activity"/>
    <property type="evidence" value="ECO:0007669"/>
    <property type="project" value="UniProtKB-EC"/>
</dbReference>
<evidence type="ECO:0000256" key="9">
    <source>
        <dbReference type="ARBA" id="ARBA00038945"/>
    </source>
</evidence>
<evidence type="ECO:0000256" key="7">
    <source>
        <dbReference type="ARBA" id="ARBA00037305"/>
    </source>
</evidence>
<feature type="domain" description="Pseudouridine synthase RsuA/RluA-like" evidence="16">
    <location>
        <begin position="25"/>
        <end position="172"/>
    </location>
</feature>
<dbReference type="InterPro" id="IPR020103">
    <property type="entry name" value="PsdUridine_synth_cat_dom_sf"/>
</dbReference>
<evidence type="ECO:0000256" key="1">
    <source>
        <dbReference type="ARBA" id="ARBA00010876"/>
    </source>
</evidence>
<reference evidence="17 18" key="1">
    <citation type="submission" date="2017-11" db="EMBL/GenBank/DDBJ databases">
        <title>Genome-resolved metagenomics identifies genetic mobility, metabolic interactions, and unexpected diversity in perchlorate-reducing communities.</title>
        <authorList>
            <person name="Barnum T.P."/>
            <person name="Figueroa I.A."/>
            <person name="Carlstrom C.I."/>
            <person name="Lucas L.N."/>
            <person name="Engelbrektson A.L."/>
            <person name="Coates J.D."/>
        </authorList>
    </citation>
    <scope>NUCLEOTIDE SEQUENCE [LARGE SCALE GENOMIC DNA]</scope>
    <source>
        <strain evidence="17">BM301</strain>
    </source>
</reference>
<evidence type="ECO:0000313" key="17">
    <source>
        <dbReference type="EMBL" id="PLX60675.1"/>
    </source>
</evidence>
<dbReference type="RefSeq" id="WP_273440276.1">
    <property type="nucleotide sequence ID" value="NZ_PKUN01000023.1"/>
</dbReference>
<sequence length="222" mass="25065">MQADLGKYQPPPDAGLDIIYQDDALLILDKPSGLLSVPGRGEEKQDSLALRVQARIHDAMIVHRLDMATSGIMVMARGREMHRALNRLFQQRESGKRYIAIVDGRLDPPAGTIRLPLITDWPNRPRQKVDHETGKPSITHYRLLSYQPEKECSRVELVPETGRSHQLRVHMLAIGHVIIGDNLYADPACRQQSPRLLLHACELSLLHPLSGKPMRFQSEPPF</sequence>
<dbReference type="AlphaFoldDB" id="A0A2N6CU30"/>
<evidence type="ECO:0000259" key="16">
    <source>
        <dbReference type="Pfam" id="PF00849"/>
    </source>
</evidence>
<evidence type="ECO:0000256" key="5">
    <source>
        <dbReference type="ARBA" id="ARBA00036184"/>
    </source>
</evidence>
<evidence type="ECO:0000256" key="10">
    <source>
        <dbReference type="ARBA" id="ARBA00039988"/>
    </source>
</evidence>
<name>A0A2N6CU30_9GAMM</name>
<dbReference type="InterPro" id="IPR006224">
    <property type="entry name" value="PsdUridine_synth_RluA-like_CS"/>
</dbReference>
<dbReference type="CDD" id="cd02869">
    <property type="entry name" value="PseudoU_synth_RluA_like"/>
    <property type="match status" value="1"/>
</dbReference>
<dbReference type="PROSITE" id="PS01129">
    <property type="entry name" value="PSI_RLU"/>
    <property type="match status" value="1"/>
</dbReference>
<dbReference type="Gene3D" id="3.30.2350.10">
    <property type="entry name" value="Pseudouridine synthase"/>
    <property type="match status" value="1"/>
</dbReference>
<dbReference type="SUPFAM" id="SSF55120">
    <property type="entry name" value="Pseudouridine synthase"/>
    <property type="match status" value="1"/>
</dbReference>
<keyword evidence="2" id="KW-0698">rRNA processing</keyword>
<evidence type="ECO:0000256" key="15">
    <source>
        <dbReference type="ARBA" id="ARBA00043143"/>
    </source>
</evidence>
<dbReference type="EC" id="5.4.99.28" evidence="8"/>
<dbReference type="InterPro" id="IPR006145">
    <property type="entry name" value="PsdUridine_synth_RsuA/RluA"/>
</dbReference>
<comment type="function">
    <text evidence="7">Dual specificity enzyme that catalyzes the synthesis of pseudouridine from uracil-746 in 23S ribosomal RNA and from uracil-32 in the anticodon stem and loop of transfer RNAs.</text>
</comment>
<evidence type="ECO:0000256" key="11">
    <source>
        <dbReference type="ARBA" id="ARBA00041266"/>
    </source>
</evidence>
<dbReference type="EC" id="5.4.99.29" evidence="9"/>
<evidence type="ECO:0000256" key="12">
    <source>
        <dbReference type="ARBA" id="ARBA00042372"/>
    </source>
</evidence>
<evidence type="ECO:0000256" key="6">
    <source>
        <dbReference type="ARBA" id="ARBA00036916"/>
    </source>
</evidence>
<dbReference type="PANTHER" id="PTHR21600:SF91">
    <property type="entry name" value="DUAL-SPECIFICITY RNA PSEUDOURIDINE SYNTHASE RLUA"/>
    <property type="match status" value="1"/>
</dbReference>